<sequence>MKVSKISIISRMGGKYQLIDNIVPLITQCAVDYSITTYAELCGGGARVLLNLPNNLFEHRIYNEIDIGICSIFQVLQNKLYTAEMMSMLEKYRYSREVFKMACDELKRDKSESNLNVVERATYTYIASTQSRASNMVTYSPSGEYEQGYYEKISKLKDYSYLLEDVEIQNQDCMILLEKYENNEDMLIYLDPPYVPYTMNHPKTYRDNSWNIEHHEKLVDKLLKTNCKVILSGYANEIYAVLEDAGWLKIKLKDVHIASGVKGEKKEKKEEYVWCNFSISPYILQKISTSK</sequence>
<dbReference type="GO" id="GO:0009007">
    <property type="term" value="F:site-specific DNA-methyltransferase (adenine-specific) activity"/>
    <property type="evidence" value="ECO:0007669"/>
    <property type="project" value="UniProtKB-EC"/>
</dbReference>
<evidence type="ECO:0000313" key="5">
    <source>
        <dbReference type="Proteomes" id="UP001169242"/>
    </source>
</evidence>
<keyword evidence="2" id="KW-0808">Transferase</keyword>
<dbReference type="InterPro" id="IPR029063">
    <property type="entry name" value="SAM-dependent_MTases_sf"/>
</dbReference>
<dbReference type="PANTHER" id="PTHR30481">
    <property type="entry name" value="DNA ADENINE METHYLASE"/>
    <property type="match status" value="1"/>
</dbReference>
<evidence type="ECO:0000256" key="3">
    <source>
        <dbReference type="ARBA" id="ARBA00022691"/>
    </source>
</evidence>
<keyword evidence="1 4" id="KW-0489">Methyltransferase</keyword>
<evidence type="ECO:0000256" key="2">
    <source>
        <dbReference type="ARBA" id="ARBA00022679"/>
    </source>
</evidence>
<dbReference type="Proteomes" id="UP001169242">
    <property type="component" value="Unassembled WGS sequence"/>
</dbReference>
<organism evidence="4 5">
    <name type="scientific">Holtiella tumoricola</name>
    <dbReference type="NCBI Taxonomy" id="3018743"/>
    <lineage>
        <taxon>Bacteria</taxon>
        <taxon>Bacillati</taxon>
        <taxon>Bacillota</taxon>
        <taxon>Clostridia</taxon>
        <taxon>Lachnospirales</taxon>
        <taxon>Cellulosilyticaceae</taxon>
        <taxon>Holtiella</taxon>
    </lineage>
</organism>
<dbReference type="Pfam" id="PF02086">
    <property type="entry name" value="MethyltransfD12"/>
    <property type="match status" value="1"/>
</dbReference>
<reference evidence="4" key="1">
    <citation type="journal article" date="2023" name="Int. J. Syst. Evol. Microbiol.">
        <title>&lt;i&gt;Holtiella tumoricola&lt;/i&gt; gen. nov. sp. nov., isolated from a human clinical sample.</title>
        <authorList>
            <person name="Allen-Vercoe E."/>
            <person name="Daigneault M.C."/>
            <person name="Vancuren S.J."/>
            <person name="Cochrane K."/>
            <person name="O'Neal L.L."/>
            <person name="Sankaranarayanan K."/>
            <person name="Lawson P.A."/>
        </authorList>
    </citation>
    <scope>NUCLEOTIDE SEQUENCE</scope>
    <source>
        <strain evidence="4">CC70A</strain>
    </source>
</reference>
<protein>
    <submittedName>
        <fullName evidence="4">DNA adenine methylase</fullName>
    </submittedName>
</protein>
<name>A0AA42DRZ3_9FIRM</name>
<keyword evidence="5" id="KW-1185">Reference proteome</keyword>
<dbReference type="GO" id="GO:0043565">
    <property type="term" value="F:sequence-specific DNA binding"/>
    <property type="evidence" value="ECO:0007669"/>
    <property type="project" value="TreeGrafter"/>
</dbReference>
<dbReference type="SUPFAM" id="SSF53335">
    <property type="entry name" value="S-adenosyl-L-methionine-dependent methyltransferases"/>
    <property type="match status" value="1"/>
</dbReference>
<dbReference type="GO" id="GO:0009307">
    <property type="term" value="P:DNA restriction-modification system"/>
    <property type="evidence" value="ECO:0007669"/>
    <property type="project" value="InterPro"/>
</dbReference>
<dbReference type="GO" id="GO:0006298">
    <property type="term" value="P:mismatch repair"/>
    <property type="evidence" value="ECO:0007669"/>
    <property type="project" value="TreeGrafter"/>
</dbReference>
<dbReference type="Gene3D" id="3.40.50.150">
    <property type="entry name" value="Vaccinia Virus protein VP39"/>
    <property type="match status" value="2"/>
</dbReference>
<gene>
    <name evidence="4" type="ORF">PBV87_20930</name>
</gene>
<dbReference type="PRINTS" id="PR00505">
    <property type="entry name" value="D12N6MTFRASE"/>
</dbReference>
<dbReference type="AlphaFoldDB" id="A0AA42DRZ3"/>
<keyword evidence="3" id="KW-0949">S-adenosyl-L-methionine</keyword>
<proteinExistence type="predicted"/>
<dbReference type="GO" id="GO:0032259">
    <property type="term" value="P:methylation"/>
    <property type="evidence" value="ECO:0007669"/>
    <property type="project" value="UniProtKB-KW"/>
</dbReference>
<dbReference type="EMBL" id="JAQIFT010000069">
    <property type="protein sequence ID" value="MDA3733942.1"/>
    <property type="molecule type" value="Genomic_DNA"/>
</dbReference>
<comment type="caution">
    <text evidence="4">The sequence shown here is derived from an EMBL/GenBank/DDBJ whole genome shotgun (WGS) entry which is preliminary data.</text>
</comment>
<evidence type="ECO:0000256" key="1">
    <source>
        <dbReference type="ARBA" id="ARBA00022603"/>
    </source>
</evidence>
<dbReference type="InterPro" id="IPR012327">
    <property type="entry name" value="MeTrfase_D12"/>
</dbReference>
<accession>A0AA42DRZ3</accession>
<evidence type="ECO:0000313" key="4">
    <source>
        <dbReference type="EMBL" id="MDA3733942.1"/>
    </source>
</evidence>
<dbReference type="GO" id="GO:1904047">
    <property type="term" value="F:S-adenosyl-L-methionine binding"/>
    <property type="evidence" value="ECO:0007669"/>
    <property type="project" value="TreeGrafter"/>
</dbReference>
<dbReference type="RefSeq" id="WP_271013612.1">
    <property type="nucleotide sequence ID" value="NZ_JAQIFT010000069.1"/>
</dbReference>